<evidence type="ECO:0000259" key="3">
    <source>
        <dbReference type="Pfam" id="PF14257"/>
    </source>
</evidence>
<keyword evidence="2" id="KW-1133">Transmembrane helix</keyword>
<evidence type="ECO:0000313" key="4">
    <source>
        <dbReference type="EMBL" id="AVO54746.1"/>
    </source>
</evidence>
<proteinExistence type="predicted"/>
<sequence>MKPWMVVLFLLALTGCSDPSGLPLGGALHGERNQAGSYLAYEHHVGIELPAEQLGERLASTREACLSAQFGACSLIAAQQSSGKSPRGELTLRIVPDGVEPITHFASEGGELTSRNTRAEDLAQAVSDNRRQHDQLLRQQQNLQQFQERTDLAVADLLALARELAAVEVQLQAIAQEAAQQQRRLDTNLLTLNFTSPYEHSPMGRIGEAFSRLKDNLAEGTANVIEFIGYGLPFLILLFPLALLLRWLWRRLTRKAE</sequence>
<evidence type="ECO:0000256" key="1">
    <source>
        <dbReference type="SAM" id="Coils"/>
    </source>
</evidence>
<dbReference type="InterPro" id="IPR025645">
    <property type="entry name" value="DUF4349"/>
</dbReference>
<keyword evidence="2" id="KW-0472">Membrane</keyword>
<dbReference type="RefSeq" id="WP_106739474.1">
    <property type="nucleotide sequence ID" value="NZ_CP027657.1"/>
</dbReference>
<feature type="transmembrane region" description="Helical" evidence="2">
    <location>
        <begin position="227"/>
        <end position="249"/>
    </location>
</feature>
<dbReference type="PROSITE" id="PS51257">
    <property type="entry name" value="PROKAR_LIPOPROTEIN"/>
    <property type="match status" value="1"/>
</dbReference>
<name>A0A2R3QSJ1_ECTME</name>
<feature type="coiled-coil region" evidence="1">
    <location>
        <begin position="129"/>
        <end position="184"/>
    </location>
</feature>
<organism evidence="4 5">
    <name type="scientific">Ectopseudomonas mendocina</name>
    <name type="common">Pseudomonas mendocina</name>
    <dbReference type="NCBI Taxonomy" id="300"/>
    <lineage>
        <taxon>Bacteria</taxon>
        <taxon>Pseudomonadati</taxon>
        <taxon>Pseudomonadota</taxon>
        <taxon>Gammaproteobacteria</taxon>
        <taxon>Pseudomonadales</taxon>
        <taxon>Pseudomonadaceae</taxon>
        <taxon>Ectopseudomonas</taxon>
    </lineage>
</organism>
<dbReference type="Proteomes" id="UP000238327">
    <property type="component" value="Chromosome"/>
</dbReference>
<evidence type="ECO:0000256" key="2">
    <source>
        <dbReference type="SAM" id="Phobius"/>
    </source>
</evidence>
<keyword evidence="1" id="KW-0175">Coiled coil</keyword>
<accession>A0A2R3QSJ1</accession>
<reference evidence="4 5" key="1">
    <citation type="submission" date="2018-03" db="EMBL/GenBank/DDBJ databases">
        <title>Complete genome sequence and methylome analysis of Pseudomonas mendocina NEB 698.</title>
        <authorList>
            <person name="Morgan R.D."/>
        </authorList>
    </citation>
    <scope>NUCLEOTIDE SEQUENCE [LARGE SCALE GENOMIC DNA]</scope>
    <source>
        <strain evidence="4 5">NEB698</strain>
    </source>
</reference>
<feature type="domain" description="DUF4349" evidence="3">
    <location>
        <begin position="39"/>
        <end position="246"/>
    </location>
</feature>
<dbReference type="EMBL" id="CP027657">
    <property type="protein sequence ID" value="AVO54746.1"/>
    <property type="molecule type" value="Genomic_DNA"/>
</dbReference>
<keyword evidence="2" id="KW-0812">Transmembrane</keyword>
<dbReference type="OrthoDB" id="5701987at2"/>
<gene>
    <name evidence="4" type="ORF">C7A17_18940</name>
</gene>
<dbReference type="STRING" id="1001585.MDS_1459"/>
<protein>
    <recommendedName>
        <fullName evidence="3">DUF4349 domain-containing protein</fullName>
    </recommendedName>
</protein>
<dbReference type="Pfam" id="PF14257">
    <property type="entry name" value="DUF4349"/>
    <property type="match status" value="1"/>
</dbReference>
<dbReference type="AlphaFoldDB" id="A0A2R3QSJ1"/>
<evidence type="ECO:0000313" key="5">
    <source>
        <dbReference type="Proteomes" id="UP000238327"/>
    </source>
</evidence>